<evidence type="ECO:0000256" key="9">
    <source>
        <dbReference type="ARBA" id="ARBA00032122"/>
    </source>
</evidence>
<keyword evidence="4 10" id="KW-0436">Ligase</keyword>
<dbReference type="AlphaFoldDB" id="A0A8D8FIB7"/>
<proteinExistence type="inferred from homology"/>
<evidence type="ECO:0000256" key="10">
    <source>
        <dbReference type="RuleBase" id="RU367135"/>
    </source>
</evidence>
<evidence type="ECO:0000256" key="1">
    <source>
        <dbReference type="ARBA" id="ARBA00005006"/>
    </source>
</evidence>
<dbReference type="EMBL" id="HBUE01067564">
    <property type="protein sequence ID" value="CAG6471433.1"/>
    <property type="molecule type" value="Transcribed_RNA"/>
</dbReference>
<dbReference type="UniPathway" id="UPA00142">
    <property type="reaction ID" value="UER00209"/>
</dbReference>
<dbReference type="InterPro" id="IPR014746">
    <property type="entry name" value="Gln_synth/guanido_kin_cat_dom"/>
</dbReference>
<comment type="catalytic activity">
    <reaction evidence="10">
        <text>L-cysteine + L-glutamate + ATP = gamma-L-glutamyl-L-cysteine + ADP + phosphate + H(+)</text>
        <dbReference type="Rhea" id="RHEA:13285"/>
        <dbReference type="ChEBI" id="CHEBI:15378"/>
        <dbReference type="ChEBI" id="CHEBI:29985"/>
        <dbReference type="ChEBI" id="CHEBI:30616"/>
        <dbReference type="ChEBI" id="CHEBI:35235"/>
        <dbReference type="ChEBI" id="CHEBI:43474"/>
        <dbReference type="ChEBI" id="CHEBI:58173"/>
        <dbReference type="ChEBI" id="CHEBI:456216"/>
        <dbReference type="EC" id="6.3.2.2"/>
    </reaction>
</comment>
<dbReference type="GO" id="GO:0017109">
    <property type="term" value="C:glutamate-cysteine ligase complex"/>
    <property type="evidence" value="ECO:0007669"/>
    <property type="project" value="TreeGrafter"/>
</dbReference>
<organism evidence="11">
    <name type="scientific">Culex pipiens</name>
    <name type="common">House mosquito</name>
    <dbReference type="NCBI Taxonomy" id="7175"/>
    <lineage>
        <taxon>Eukaryota</taxon>
        <taxon>Metazoa</taxon>
        <taxon>Ecdysozoa</taxon>
        <taxon>Arthropoda</taxon>
        <taxon>Hexapoda</taxon>
        <taxon>Insecta</taxon>
        <taxon>Pterygota</taxon>
        <taxon>Neoptera</taxon>
        <taxon>Endopterygota</taxon>
        <taxon>Diptera</taxon>
        <taxon>Nematocera</taxon>
        <taxon>Culicoidea</taxon>
        <taxon>Culicidae</taxon>
        <taxon>Culicinae</taxon>
        <taxon>Culicini</taxon>
        <taxon>Culex</taxon>
        <taxon>Culex</taxon>
    </lineage>
</organism>
<dbReference type="PANTHER" id="PTHR11164">
    <property type="entry name" value="GLUTAMATE CYSTEINE LIGASE"/>
    <property type="match status" value="1"/>
</dbReference>
<dbReference type="Gene3D" id="1.10.8.960">
    <property type="match status" value="1"/>
</dbReference>
<dbReference type="PANTHER" id="PTHR11164:SF0">
    <property type="entry name" value="GLUTAMATE--CYSTEINE LIGASE CATALYTIC SUBUNIT"/>
    <property type="match status" value="1"/>
</dbReference>
<dbReference type="Gene3D" id="3.30.590.50">
    <property type="match status" value="2"/>
</dbReference>
<dbReference type="GO" id="GO:0004357">
    <property type="term" value="F:glutamate-cysteine ligase activity"/>
    <property type="evidence" value="ECO:0007669"/>
    <property type="project" value="UniProtKB-UniRule"/>
</dbReference>
<dbReference type="GO" id="GO:0005524">
    <property type="term" value="F:ATP binding"/>
    <property type="evidence" value="ECO:0007669"/>
    <property type="project" value="UniProtKB-UniRule"/>
</dbReference>
<dbReference type="FunFam" id="3.30.590.50:FF:000003">
    <property type="entry name" value="Glutamate--cysteine ligase catalytic subunit"/>
    <property type="match status" value="1"/>
</dbReference>
<evidence type="ECO:0000256" key="5">
    <source>
        <dbReference type="ARBA" id="ARBA00022684"/>
    </source>
</evidence>
<comment type="pathway">
    <text evidence="1 10">Sulfur metabolism; glutathione biosynthesis; glutathione from L-cysteine and L-glutamate: step 1/2.</text>
</comment>
<dbReference type="GO" id="GO:0006750">
    <property type="term" value="P:glutathione biosynthetic process"/>
    <property type="evidence" value="ECO:0007669"/>
    <property type="project" value="UniProtKB-UniRule"/>
</dbReference>
<dbReference type="FunFam" id="3.30.590.50:FF:000002">
    <property type="entry name" value="Glutamate--cysteine ligase catalytic subunit"/>
    <property type="match status" value="1"/>
</dbReference>
<evidence type="ECO:0000256" key="7">
    <source>
        <dbReference type="ARBA" id="ARBA00022840"/>
    </source>
</evidence>
<reference evidence="11" key="1">
    <citation type="submission" date="2021-05" db="EMBL/GenBank/DDBJ databases">
        <authorList>
            <person name="Alioto T."/>
            <person name="Alioto T."/>
            <person name="Gomez Garrido J."/>
        </authorList>
    </citation>
    <scope>NUCLEOTIDE SEQUENCE</scope>
</reference>
<evidence type="ECO:0000256" key="2">
    <source>
        <dbReference type="ARBA" id="ARBA00008100"/>
    </source>
</evidence>
<accession>A0A8D8FIB7</accession>
<keyword evidence="6 10" id="KW-0547">Nucleotide-binding</keyword>
<sequence>MGLLSEGSPLSWEETKALAQHVREHGIEQFINMYARLRDRQGDMLKWGDEVEYIIVRFDDEQKAAQVSLRAREMLAVLNEKEAADPQGVKSLWRPEYGAYMIEGTPGKPYGGLLAHFNVVEANMRYRRLEVAEMLSPGEHVMSITNFPRLGCPNFTFPPAKPTPEDETCAARSLYFPDEAIFPGHPRFKTLTRNIRQRRGEKVSIDLPIFKDKNTVIPVEGSLPEKPDHVHMDAMGFGMGCCCLQLTFQACNITEARTLYDQLTPMCPIMLALTAASPAYRGYLTDVDCRWNVISASVDCRTREEKGEIPLKNDRFRINKSRYDSIDSYLSPAGEKYNDVPLVMDEALYKRLREGDIDHLLAQHIAHLFIRDSVSLFSEKVHQNDKEDTDHFENIQSTNWQTMRFKPPPPNSPIGWRVEFRPCEAQLTDFENAAIVCFVVLLTRVILSYQLDFLIPISKVDENMQTSQKRGAVLTEKFWFKKNINGAKENNHSNESNGLDAEYELMTIDQIINGKGCFPGLVPLINSYLGSMDVDADTHCTIQQYLKLIQKRASGELLTTASWIRKEITEHEEYKHDSVVSERICYDLLKKGKDIQDGIRPCPELLGANVASKTADNIPPAIEKHLTKHCNSNCL</sequence>
<comment type="similarity">
    <text evidence="2 10">Belongs to the glutamate--cysteine ligase type 3 family.</text>
</comment>
<evidence type="ECO:0000313" key="11">
    <source>
        <dbReference type="EMBL" id="CAG6471433.1"/>
    </source>
</evidence>
<dbReference type="EC" id="6.3.2.2" evidence="3 10"/>
<evidence type="ECO:0000256" key="3">
    <source>
        <dbReference type="ARBA" id="ARBA00012220"/>
    </source>
</evidence>
<dbReference type="EMBL" id="HBUE01067558">
    <property type="protein sequence ID" value="CAG6471430.1"/>
    <property type="molecule type" value="Transcribed_RNA"/>
</dbReference>
<protein>
    <recommendedName>
        <fullName evidence="3 10">Glutamate--cysteine ligase</fullName>
        <ecNumber evidence="3 10">6.3.2.2</ecNumber>
    </recommendedName>
    <alternativeName>
        <fullName evidence="9 10">Gamma-ECS</fullName>
    </alternativeName>
    <alternativeName>
        <fullName evidence="8 10">Gamma-glutamylcysteine synthetase</fullName>
    </alternativeName>
</protein>
<evidence type="ECO:0000256" key="6">
    <source>
        <dbReference type="ARBA" id="ARBA00022741"/>
    </source>
</evidence>
<evidence type="ECO:0000256" key="4">
    <source>
        <dbReference type="ARBA" id="ARBA00022598"/>
    </source>
</evidence>
<keyword evidence="7 10" id="KW-0067">ATP-binding</keyword>
<dbReference type="EMBL" id="HBUE01324323">
    <property type="protein sequence ID" value="CAG6590003.1"/>
    <property type="molecule type" value="Transcribed_RNA"/>
</dbReference>
<evidence type="ECO:0000256" key="8">
    <source>
        <dbReference type="ARBA" id="ARBA00030585"/>
    </source>
</evidence>
<dbReference type="EMBL" id="HBUE01217768">
    <property type="protein sequence ID" value="CAG6537992.1"/>
    <property type="molecule type" value="Transcribed_RNA"/>
</dbReference>
<dbReference type="Pfam" id="PF03074">
    <property type="entry name" value="GCS"/>
    <property type="match status" value="1"/>
</dbReference>
<dbReference type="SUPFAM" id="SSF55931">
    <property type="entry name" value="Glutamine synthetase/guanido kinase"/>
    <property type="match status" value="1"/>
</dbReference>
<name>A0A8D8FIB7_CULPI</name>
<dbReference type="InterPro" id="IPR004308">
    <property type="entry name" value="GCS"/>
</dbReference>
<keyword evidence="5 10" id="KW-0317">Glutathione biosynthesis</keyword>